<gene>
    <name evidence="5" type="ORF">EHQ62_00365</name>
</gene>
<proteinExistence type="inferred from homology"/>
<dbReference type="Gene3D" id="3.90.220.20">
    <property type="entry name" value="DNA methylase specificity domains"/>
    <property type="match status" value="2"/>
</dbReference>
<evidence type="ECO:0000259" key="4">
    <source>
        <dbReference type="Pfam" id="PF01420"/>
    </source>
</evidence>
<dbReference type="AlphaFoldDB" id="A0A4Z0ZYI4"/>
<evidence type="ECO:0000256" key="1">
    <source>
        <dbReference type="ARBA" id="ARBA00010923"/>
    </source>
</evidence>
<feature type="domain" description="Type I restriction modification DNA specificity" evidence="4">
    <location>
        <begin position="27"/>
        <end position="178"/>
    </location>
</feature>
<feature type="domain" description="Type I restriction modification DNA specificity" evidence="4">
    <location>
        <begin position="227"/>
        <end position="389"/>
    </location>
</feature>
<dbReference type="Pfam" id="PF01420">
    <property type="entry name" value="Methylase_S"/>
    <property type="match status" value="2"/>
</dbReference>
<dbReference type="GO" id="GO:0009307">
    <property type="term" value="P:DNA restriction-modification system"/>
    <property type="evidence" value="ECO:0007669"/>
    <property type="project" value="UniProtKB-KW"/>
</dbReference>
<name>A0A4Z0ZYI4_9LEPT</name>
<evidence type="ECO:0000256" key="3">
    <source>
        <dbReference type="ARBA" id="ARBA00023125"/>
    </source>
</evidence>
<dbReference type="InterPro" id="IPR052021">
    <property type="entry name" value="Type-I_RS_S_subunit"/>
</dbReference>
<dbReference type="GO" id="GO:0003677">
    <property type="term" value="F:DNA binding"/>
    <property type="evidence" value="ECO:0007669"/>
    <property type="project" value="UniProtKB-KW"/>
</dbReference>
<dbReference type="PANTHER" id="PTHR30408:SF13">
    <property type="entry name" value="TYPE I RESTRICTION ENZYME HINDI SPECIFICITY SUBUNIT"/>
    <property type="match status" value="1"/>
</dbReference>
<dbReference type="Proteomes" id="UP000297567">
    <property type="component" value="Unassembled WGS sequence"/>
</dbReference>
<organism evidence="5 6">
    <name type="scientific">Leptospira jelokensis</name>
    <dbReference type="NCBI Taxonomy" id="2484931"/>
    <lineage>
        <taxon>Bacteria</taxon>
        <taxon>Pseudomonadati</taxon>
        <taxon>Spirochaetota</taxon>
        <taxon>Spirochaetia</taxon>
        <taxon>Leptospirales</taxon>
        <taxon>Leptospiraceae</taxon>
        <taxon>Leptospira</taxon>
    </lineage>
</organism>
<dbReference type="PANTHER" id="PTHR30408">
    <property type="entry name" value="TYPE-1 RESTRICTION ENZYME ECOKI SPECIFICITY PROTEIN"/>
    <property type="match status" value="1"/>
</dbReference>
<comment type="similarity">
    <text evidence="1">Belongs to the type-I restriction system S methylase family.</text>
</comment>
<sequence>MINKWVDDLLENCVSIIDYRGKTPNKKSYGIPLITAKIVKDGRLDEPTEFIDPTEYDDWMRRGIPEPGDVILTSEAPLGEVAEIPNGKFALAQRVFTIRPNPNKMTKRFLKYFFITENFQNQLISRSSGTTVTGIKQSELRKLIVTYPPLPTQKAIAHILGTLDDKIELLRQMNETLEAMARALFKSWFVDFDPVRKKAEGLPTSLPKEIEDLFPSEFEDSELGEIPKGWKVGKLGDVGQIICGKTPPKSEKENYSGNRLFIKIPDMHGKVFITETTDRLSEKGYSSQSNKTLPRNSICVSCIATVGLVSITSEPSQTNQQINSIIPIEDDLKFFIYFYMKTCKEMLIALASAGSATLNLNTGEFGKIKILLPNKKITANFDSLINETFEKILSNKKEISNLSLIRDSLLPKLISGELELSDQAITKILEPAK</sequence>
<dbReference type="GO" id="GO:0004519">
    <property type="term" value="F:endonuclease activity"/>
    <property type="evidence" value="ECO:0007669"/>
    <property type="project" value="UniProtKB-KW"/>
</dbReference>
<protein>
    <submittedName>
        <fullName evidence="5">Restriction endonuclease subunit S</fullName>
    </submittedName>
</protein>
<evidence type="ECO:0000256" key="2">
    <source>
        <dbReference type="ARBA" id="ARBA00022747"/>
    </source>
</evidence>
<keyword evidence="6" id="KW-1185">Reference proteome</keyword>
<dbReference type="InterPro" id="IPR000055">
    <property type="entry name" value="Restrct_endonuc_typeI_TRD"/>
</dbReference>
<evidence type="ECO:0000313" key="6">
    <source>
        <dbReference type="Proteomes" id="UP000297567"/>
    </source>
</evidence>
<evidence type="ECO:0000313" key="5">
    <source>
        <dbReference type="EMBL" id="TGL76891.1"/>
    </source>
</evidence>
<dbReference type="Gene3D" id="1.10.287.1120">
    <property type="entry name" value="Bipartite methylase S protein"/>
    <property type="match status" value="1"/>
</dbReference>
<dbReference type="CDD" id="cd17246">
    <property type="entry name" value="RMtype1_S_SonII-TRD2-CR2_like"/>
    <property type="match status" value="1"/>
</dbReference>
<dbReference type="CDD" id="cd17251">
    <property type="entry name" value="RMtype1_S_HinAWORF1578P-TRD2-CR2_like"/>
    <property type="match status" value="1"/>
</dbReference>
<keyword evidence="5" id="KW-0255">Endonuclease</keyword>
<comment type="caution">
    <text evidence="5">The sequence shown here is derived from an EMBL/GenBank/DDBJ whole genome shotgun (WGS) entry which is preliminary data.</text>
</comment>
<keyword evidence="2" id="KW-0680">Restriction system</keyword>
<keyword evidence="3" id="KW-0238">DNA-binding</keyword>
<dbReference type="InterPro" id="IPR044946">
    <property type="entry name" value="Restrct_endonuc_typeI_TRD_sf"/>
</dbReference>
<dbReference type="RefSeq" id="WP_135640321.1">
    <property type="nucleotide sequence ID" value="NZ_RQGH01000004.1"/>
</dbReference>
<dbReference type="EMBL" id="RQGH01000004">
    <property type="protein sequence ID" value="TGL76891.1"/>
    <property type="molecule type" value="Genomic_DNA"/>
</dbReference>
<keyword evidence="5" id="KW-0540">Nuclease</keyword>
<dbReference type="SUPFAM" id="SSF116734">
    <property type="entry name" value="DNA methylase specificity domain"/>
    <property type="match status" value="2"/>
</dbReference>
<reference evidence="5" key="1">
    <citation type="journal article" date="2019" name="PLoS Negl. Trop. Dis.">
        <title>Revisiting the worldwide diversity of Leptospira species in the environment.</title>
        <authorList>
            <person name="Vincent A.T."/>
            <person name="Schiettekatte O."/>
            <person name="Bourhy P."/>
            <person name="Veyrier F.J."/>
            <person name="Picardeau M."/>
        </authorList>
    </citation>
    <scope>NUCLEOTIDE SEQUENCE [LARGE SCALE GENOMIC DNA]</scope>
    <source>
        <strain evidence="5">201702451</strain>
    </source>
</reference>
<accession>A0A4Z0ZYI4</accession>
<keyword evidence="5" id="KW-0378">Hydrolase</keyword>